<gene>
    <name evidence="1" type="ORF">IQ31_04583</name>
</gene>
<reference evidence="1 2" key="1">
    <citation type="journal article" date="2015" name="Stand. Genomic Sci.">
        <title>Genomic Encyclopedia of Bacterial and Archaeal Type Strains, Phase III: the genomes of soil and plant-associated and newly described type strains.</title>
        <authorList>
            <person name="Whitman W.B."/>
            <person name="Woyke T."/>
            <person name="Klenk H.P."/>
            <person name="Zhou Y."/>
            <person name="Lilburn T.G."/>
            <person name="Beck B.J."/>
            <person name="De Vos P."/>
            <person name="Vandamme P."/>
            <person name="Eisen J.A."/>
            <person name="Garrity G."/>
            <person name="Hugenholtz P."/>
            <person name="Kyrpides N.C."/>
        </authorList>
    </citation>
    <scope>NUCLEOTIDE SEQUENCE [LARGE SCALE GENOMIC DNA]</scope>
    <source>
        <strain evidence="1 2">CGMCC 1.6855</strain>
    </source>
</reference>
<name>A0A562M8C5_9SPHI</name>
<dbReference type="EMBL" id="VLKR01000033">
    <property type="protein sequence ID" value="TWI16130.1"/>
    <property type="molecule type" value="Genomic_DNA"/>
</dbReference>
<comment type="caution">
    <text evidence="1">The sequence shown here is derived from an EMBL/GenBank/DDBJ whole genome shotgun (WGS) entry which is preliminary data.</text>
</comment>
<dbReference type="AlphaFoldDB" id="A0A562M8C5"/>
<evidence type="ECO:0000313" key="2">
    <source>
        <dbReference type="Proteomes" id="UP000315908"/>
    </source>
</evidence>
<organism evidence="1 2">
    <name type="scientific">Sphingobacterium siyangense</name>
    <dbReference type="NCBI Taxonomy" id="459529"/>
    <lineage>
        <taxon>Bacteria</taxon>
        <taxon>Pseudomonadati</taxon>
        <taxon>Bacteroidota</taxon>
        <taxon>Sphingobacteriia</taxon>
        <taxon>Sphingobacteriales</taxon>
        <taxon>Sphingobacteriaceae</taxon>
        <taxon>Sphingobacterium</taxon>
    </lineage>
</organism>
<evidence type="ECO:0000313" key="1">
    <source>
        <dbReference type="EMBL" id="TWI16130.1"/>
    </source>
</evidence>
<proteinExistence type="predicted"/>
<dbReference type="Proteomes" id="UP000315908">
    <property type="component" value="Unassembled WGS sequence"/>
</dbReference>
<sequence length="44" mass="5137">MRSTFLIYGHSFMKSSQNTIVENLFLMHSFRSLINSLSKVLNMI</sequence>
<accession>A0A562M8C5</accession>
<protein>
    <submittedName>
        <fullName evidence="1">Uncharacterized protein</fullName>
    </submittedName>
</protein>